<dbReference type="InterPro" id="IPR009081">
    <property type="entry name" value="PP-bd_ACP"/>
</dbReference>
<dbReference type="InterPro" id="IPR006162">
    <property type="entry name" value="Ppantetheine_attach_site"/>
</dbReference>
<dbReference type="AlphaFoldDB" id="A0A4S4N988"/>
<dbReference type="Gene3D" id="3.30.559.10">
    <property type="entry name" value="Chloramphenicol acetyltransferase-like domain"/>
    <property type="match status" value="1"/>
</dbReference>
<evidence type="ECO:0000256" key="1">
    <source>
        <dbReference type="ARBA" id="ARBA00001957"/>
    </source>
</evidence>
<dbReference type="InterPro" id="IPR045851">
    <property type="entry name" value="AMP-bd_C_sf"/>
</dbReference>
<keyword evidence="7" id="KW-1185">Reference proteome</keyword>
<proteinExistence type="predicted"/>
<dbReference type="PROSITE" id="PS00455">
    <property type="entry name" value="AMP_BINDING"/>
    <property type="match status" value="1"/>
</dbReference>
<evidence type="ECO:0000256" key="2">
    <source>
        <dbReference type="ARBA" id="ARBA00022450"/>
    </source>
</evidence>
<dbReference type="PANTHER" id="PTHR45527">
    <property type="entry name" value="NONRIBOSOMAL PEPTIDE SYNTHETASE"/>
    <property type="match status" value="1"/>
</dbReference>
<dbReference type="Gene3D" id="3.30.559.30">
    <property type="entry name" value="Nonribosomal peptide synthetase, condensation domain"/>
    <property type="match status" value="1"/>
</dbReference>
<dbReference type="SUPFAM" id="SSF47336">
    <property type="entry name" value="ACP-like"/>
    <property type="match status" value="1"/>
</dbReference>
<dbReference type="Pfam" id="PF00668">
    <property type="entry name" value="Condensation"/>
    <property type="match status" value="1"/>
</dbReference>
<dbReference type="InterPro" id="IPR001242">
    <property type="entry name" value="Condensation_dom"/>
</dbReference>
<accession>A0A4S4N988</accession>
<dbReference type="Gene3D" id="2.30.38.10">
    <property type="entry name" value="Luciferase, Domain 3"/>
    <property type="match status" value="1"/>
</dbReference>
<sequence length="1020" mass="111246">MTLSPLTPAQSALYMWQQRTPDSPAYQCAYTFELQGPLDRERFAAAFAALAREDDRMATVFVPVRGGVRQGTIPADQRPGLDVLTGSVVDSEDWVSQRSARLIPLDRCCYDAALLCLAPDNHLFYLNQHQLIADPWGVAAQYRRLASLYAARAGAGGTPPKPGFGAPAPRPSSESEGEQPDYPASPSGNEPPLESGRQNPAGHTAVASRSLHLGADRVQGLRSLGDRMDVTLSALLSAYVHRLRGEENITIGTPTGHWPTTLPNRLGQIPPFNALVRATDTFLDLLARHGEAFAAFHPSALSSPGIQVVLKYCDAAFDDLAPDVTCRTTWHSTGHADPDHHFTLRAYHPAGTQDLRLDFILNRVVFTPAEIERIPDQFLALVDACLADPARPVASVNGRNDDELRAIAGHSVGPTYPVPTPDVLQLFEAAAARYADDPALSYPGGSTTYRELNERADRLAQRLHDDLEGGKRIICLSLPRSPGLLVAILGCWKAGYTYVPLPTDTPDGRLEHILRETDAALVITDPDRLDRFRDRGVATMLIDENQAPPLRHASPAPARRRTDAPAYVMYTSGSTGQPKGVVIGHTALVNYIDHALRHYVTGPKPVFPLFTTIGFDLTVTSLFTPLACGGRLEIYSEPPPGIPDLAVVQVMHDDRCDVVKLTPSHLALLRGMDLRAHRLRTLIVGGEQLTTPLAREIREHLPPTAAIINEYGPTEATVGCIIKTYTGPEEGEGPAVPIGRPIANTEAWVLDAQGNLAARGTTGELFLGGICLAEGYLQREELTAERFATQRAGGGARLYRTGDRARWNGAGDLEFLGRADRQAKWRGHRIELDEIENLVAGHPNVTAVAVVLDDEQLVAYYTSPADLPAQQLRAHLQHHLPDYSIPQRFIALREMPLTPAGKVNRRALAEMEVALPTERPADFAAPEGEIEELLAGIWCEVLAREEIGRHDKFLDLGGHSLTAIRLAARISDTFALEVPLPRIFELPTIALQASYLEETMLRFLAESETTPPDESVNTTP</sequence>
<dbReference type="OrthoDB" id="4317020at2"/>
<dbReference type="GO" id="GO:0031177">
    <property type="term" value="F:phosphopantetheine binding"/>
    <property type="evidence" value="ECO:0007669"/>
    <property type="project" value="InterPro"/>
</dbReference>
<dbReference type="RefSeq" id="WP_136460629.1">
    <property type="nucleotide sequence ID" value="NZ_SRSF01000014.1"/>
</dbReference>
<keyword evidence="2" id="KW-0596">Phosphopantetheine</keyword>
<dbReference type="Pfam" id="PF13193">
    <property type="entry name" value="AMP-binding_C"/>
    <property type="match status" value="1"/>
</dbReference>
<dbReference type="InterPro" id="IPR036736">
    <property type="entry name" value="ACP-like_sf"/>
</dbReference>
<dbReference type="InterPro" id="IPR023213">
    <property type="entry name" value="CAT-like_dom_sf"/>
</dbReference>
<feature type="region of interest" description="Disordered" evidence="4">
    <location>
        <begin position="156"/>
        <end position="209"/>
    </location>
</feature>
<evidence type="ECO:0000259" key="5">
    <source>
        <dbReference type="PROSITE" id="PS50075"/>
    </source>
</evidence>
<dbReference type="GO" id="GO:0003824">
    <property type="term" value="F:catalytic activity"/>
    <property type="evidence" value="ECO:0007669"/>
    <property type="project" value="InterPro"/>
</dbReference>
<dbReference type="InterPro" id="IPR010071">
    <property type="entry name" value="AA_adenyl_dom"/>
</dbReference>
<dbReference type="SUPFAM" id="SSF56801">
    <property type="entry name" value="Acetyl-CoA synthetase-like"/>
    <property type="match status" value="1"/>
</dbReference>
<dbReference type="SUPFAM" id="SSF52777">
    <property type="entry name" value="CoA-dependent acyltransferases"/>
    <property type="match status" value="2"/>
</dbReference>
<dbReference type="Gene3D" id="3.30.300.30">
    <property type="match status" value="1"/>
</dbReference>
<evidence type="ECO:0000313" key="6">
    <source>
        <dbReference type="EMBL" id="THH34927.1"/>
    </source>
</evidence>
<evidence type="ECO:0000256" key="3">
    <source>
        <dbReference type="ARBA" id="ARBA00022553"/>
    </source>
</evidence>
<gene>
    <name evidence="6" type="ORF">E4021_17175</name>
</gene>
<dbReference type="PROSITE" id="PS00012">
    <property type="entry name" value="PHOSPHOPANTETHEINE"/>
    <property type="match status" value="1"/>
</dbReference>
<dbReference type="PANTHER" id="PTHR45527:SF1">
    <property type="entry name" value="FATTY ACID SYNTHASE"/>
    <property type="match status" value="1"/>
</dbReference>
<dbReference type="PROSITE" id="PS50075">
    <property type="entry name" value="CARRIER"/>
    <property type="match status" value="1"/>
</dbReference>
<organism evidence="6 7">
    <name type="scientific">Neolewinella litorea</name>
    <dbReference type="NCBI Taxonomy" id="2562452"/>
    <lineage>
        <taxon>Bacteria</taxon>
        <taxon>Pseudomonadati</taxon>
        <taxon>Bacteroidota</taxon>
        <taxon>Saprospiria</taxon>
        <taxon>Saprospirales</taxon>
        <taxon>Lewinellaceae</taxon>
        <taxon>Neolewinella</taxon>
    </lineage>
</organism>
<dbReference type="InterPro" id="IPR020845">
    <property type="entry name" value="AMP-binding_CS"/>
</dbReference>
<dbReference type="Pfam" id="PF00550">
    <property type="entry name" value="PP-binding"/>
    <property type="match status" value="1"/>
</dbReference>
<feature type="domain" description="Carrier" evidence="5">
    <location>
        <begin position="925"/>
        <end position="1000"/>
    </location>
</feature>
<evidence type="ECO:0000256" key="4">
    <source>
        <dbReference type="SAM" id="MobiDB-lite"/>
    </source>
</evidence>
<keyword evidence="3" id="KW-0597">Phosphoprotein</keyword>
<protein>
    <submittedName>
        <fullName evidence="6">Non-ribosomal peptide synthetase</fullName>
    </submittedName>
</protein>
<dbReference type="GO" id="GO:0005737">
    <property type="term" value="C:cytoplasm"/>
    <property type="evidence" value="ECO:0007669"/>
    <property type="project" value="TreeGrafter"/>
</dbReference>
<dbReference type="EMBL" id="SRSF01000014">
    <property type="protein sequence ID" value="THH34927.1"/>
    <property type="molecule type" value="Genomic_DNA"/>
</dbReference>
<comment type="cofactor">
    <cofactor evidence="1">
        <name>pantetheine 4'-phosphate</name>
        <dbReference type="ChEBI" id="CHEBI:47942"/>
    </cofactor>
</comment>
<dbReference type="InterPro" id="IPR020806">
    <property type="entry name" value="PKS_PP-bd"/>
</dbReference>
<dbReference type="Gene3D" id="1.10.1200.10">
    <property type="entry name" value="ACP-like"/>
    <property type="match status" value="1"/>
</dbReference>
<reference evidence="6 7" key="1">
    <citation type="submission" date="2019-04" db="EMBL/GenBank/DDBJ databases">
        <title>Lewinella litorea sp. nov., isolated from a marine sand.</title>
        <authorList>
            <person name="Yoon J.-H."/>
        </authorList>
    </citation>
    <scope>NUCLEOTIDE SEQUENCE [LARGE SCALE GENOMIC DNA]</scope>
    <source>
        <strain evidence="6 7">HSMS-39</strain>
    </source>
</reference>
<evidence type="ECO:0000313" key="7">
    <source>
        <dbReference type="Proteomes" id="UP000308528"/>
    </source>
</evidence>
<comment type="caution">
    <text evidence="6">The sequence shown here is derived from an EMBL/GenBank/DDBJ whole genome shotgun (WGS) entry which is preliminary data.</text>
</comment>
<dbReference type="NCBIfam" id="TIGR01733">
    <property type="entry name" value="AA-adenyl-dom"/>
    <property type="match status" value="1"/>
</dbReference>
<dbReference type="Gene3D" id="3.40.50.980">
    <property type="match status" value="2"/>
</dbReference>
<dbReference type="InterPro" id="IPR000873">
    <property type="entry name" value="AMP-dep_synth/lig_dom"/>
</dbReference>
<dbReference type="SMART" id="SM00823">
    <property type="entry name" value="PKS_PP"/>
    <property type="match status" value="1"/>
</dbReference>
<name>A0A4S4N988_9BACT</name>
<dbReference type="GO" id="GO:0043041">
    <property type="term" value="P:amino acid activation for nonribosomal peptide biosynthetic process"/>
    <property type="evidence" value="ECO:0007669"/>
    <property type="project" value="TreeGrafter"/>
</dbReference>
<dbReference type="Proteomes" id="UP000308528">
    <property type="component" value="Unassembled WGS sequence"/>
</dbReference>
<dbReference type="Pfam" id="PF00501">
    <property type="entry name" value="AMP-binding"/>
    <property type="match status" value="1"/>
</dbReference>
<dbReference type="InterPro" id="IPR025110">
    <property type="entry name" value="AMP-bd_C"/>
</dbReference>
<dbReference type="GO" id="GO:0044550">
    <property type="term" value="P:secondary metabolite biosynthetic process"/>
    <property type="evidence" value="ECO:0007669"/>
    <property type="project" value="TreeGrafter"/>
</dbReference>
<dbReference type="CDD" id="cd05930">
    <property type="entry name" value="A_NRPS"/>
    <property type="match status" value="1"/>
</dbReference>